<keyword evidence="3 6" id="KW-1133">Transmembrane helix</keyword>
<proteinExistence type="predicted"/>
<evidence type="ECO:0000259" key="7">
    <source>
        <dbReference type="Pfam" id="PF00916"/>
    </source>
</evidence>
<evidence type="ECO:0000256" key="5">
    <source>
        <dbReference type="SAM" id="MobiDB-lite"/>
    </source>
</evidence>
<evidence type="ECO:0000313" key="9">
    <source>
        <dbReference type="Proteomes" id="UP000236370"/>
    </source>
</evidence>
<feature type="transmembrane region" description="Helical" evidence="6">
    <location>
        <begin position="281"/>
        <end position="306"/>
    </location>
</feature>
<accession>A0A2J8NZ37</accession>
<feature type="transmembrane region" description="Helical" evidence="6">
    <location>
        <begin position="233"/>
        <end position="251"/>
    </location>
</feature>
<dbReference type="EMBL" id="NBAG03000221">
    <property type="protein sequence ID" value="PNI77030.1"/>
    <property type="molecule type" value="Genomic_DNA"/>
</dbReference>
<dbReference type="InterPro" id="IPR001902">
    <property type="entry name" value="SLC26A/SulP_fam"/>
</dbReference>
<comment type="subcellular location">
    <subcellularLocation>
        <location evidence="1">Membrane</location>
        <topology evidence="1">Multi-pass membrane protein</topology>
    </subcellularLocation>
</comment>
<dbReference type="Pfam" id="PF00916">
    <property type="entry name" value="Sulfate_transp"/>
    <property type="match status" value="1"/>
</dbReference>
<dbReference type="GO" id="GO:0055085">
    <property type="term" value="P:transmembrane transport"/>
    <property type="evidence" value="ECO:0007669"/>
    <property type="project" value="InterPro"/>
</dbReference>
<comment type="caution">
    <text evidence="8">The sequence shown here is derived from an EMBL/GenBank/DDBJ whole genome shotgun (WGS) entry which is preliminary data.</text>
</comment>
<gene>
    <name evidence="8" type="ORF">CK820_G0007076</name>
</gene>
<protein>
    <submittedName>
        <fullName evidence="8">SLC26A8 isoform 7</fullName>
    </submittedName>
</protein>
<dbReference type="AlphaFoldDB" id="A0A2J8NZ37"/>
<evidence type="ECO:0000256" key="6">
    <source>
        <dbReference type="SAM" id="Phobius"/>
    </source>
</evidence>
<dbReference type="InterPro" id="IPR011547">
    <property type="entry name" value="SLC26A/SulP_dom"/>
</dbReference>
<keyword evidence="2 6" id="KW-0812">Transmembrane</keyword>
<dbReference type="Proteomes" id="UP000236370">
    <property type="component" value="Unassembled WGS sequence"/>
</dbReference>
<evidence type="ECO:0000256" key="4">
    <source>
        <dbReference type="ARBA" id="ARBA00023136"/>
    </source>
</evidence>
<evidence type="ECO:0000256" key="2">
    <source>
        <dbReference type="ARBA" id="ARBA00022692"/>
    </source>
</evidence>
<sequence length="350" mass="38469">MFRARGLAPNRPSIKNSKTSERVGALVSRFTKYQGAPTTQPARNARGLGHNGSGTAAGIRVRSAASQAGAVWDPSARTPAPAKEPGMAQLERSAISGFSSKSRRNSFTYDVKREVYNEETFQQEHKRKASTSGNMNINITTFRHHVQCRCSWHRFLRCMLTVFPFLEWMCMYRLKDWLLGDLLAGISVGLVQVPQGLTLSLLARQLIPPLNIAYAAFCSSVIYVIFGSCHQMSIGSFFLVSALLINVLKVSPFNNGQLVMGSFVKNEFSAPSYLMGYNKSLSVVATTTFLTGIIQLIMGVLGLGYIATYLPESAMSAYLAAVALHIMLSQLTFIFGIMISFHAGPISFFY</sequence>
<organism evidence="8 9">
    <name type="scientific">Pan troglodytes</name>
    <name type="common">Chimpanzee</name>
    <dbReference type="NCBI Taxonomy" id="9598"/>
    <lineage>
        <taxon>Eukaryota</taxon>
        <taxon>Metazoa</taxon>
        <taxon>Chordata</taxon>
        <taxon>Craniata</taxon>
        <taxon>Vertebrata</taxon>
        <taxon>Euteleostomi</taxon>
        <taxon>Mammalia</taxon>
        <taxon>Eutheria</taxon>
        <taxon>Euarchontoglires</taxon>
        <taxon>Primates</taxon>
        <taxon>Haplorrhini</taxon>
        <taxon>Catarrhini</taxon>
        <taxon>Hominidae</taxon>
        <taxon>Pan</taxon>
    </lineage>
</organism>
<feature type="transmembrane region" description="Helical" evidence="6">
    <location>
        <begin position="206"/>
        <end position="226"/>
    </location>
</feature>
<feature type="transmembrane region" description="Helical" evidence="6">
    <location>
        <begin position="318"/>
        <end position="341"/>
    </location>
</feature>
<evidence type="ECO:0000313" key="8">
    <source>
        <dbReference type="EMBL" id="PNI77030.1"/>
    </source>
</evidence>
<dbReference type="PANTHER" id="PTHR11814">
    <property type="entry name" value="SULFATE TRANSPORTER"/>
    <property type="match status" value="1"/>
</dbReference>
<reference evidence="8 9" key="1">
    <citation type="submission" date="2017-12" db="EMBL/GenBank/DDBJ databases">
        <title>High-resolution comparative analysis of great ape genomes.</title>
        <authorList>
            <person name="Pollen A."/>
            <person name="Hastie A."/>
            <person name="Hormozdiari F."/>
            <person name="Dougherty M."/>
            <person name="Liu R."/>
            <person name="Chaisson M."/>
            <person name="Hoppe E."/>
            <person name="Hill C."/>
            <person name="Pang A."/>
            <person name="Hillier L."/>
            <person name="Baker C."/>
            <person name="Armstrong J."/>
            <person name="Shendure J."/>
            <person name="Paten B."/>
            <person name="Wilson R."/>
            <person name="Chao H."/>
            <person name="Schneider V."/>
            <person name="Ventura M."/>
            <person name="Kronenberg Z."/>
            <person name="Murali S."/>
            <person name="Gordon D."/>
            <person name="Cantsilieris S."/>
            <person name="Munson K."/>
            <person name="Nelson B."/>
            <person name="Raja A."/>
            <person name="Underwood J."/>
            <person name="Diekhans M."/>
            <person name="Fiddes I."/>
            <person name="Haussler D."/>
            <person name="Eichler E."/>
        </authorList>
    </citation>
    <scope>NUCLEOTIDE SEQUENCE [LARGE SCALE GENOMIC DNA]</scope>
    <source>
        <strain evidence="8">Yerkes chimp pedigree #C0471</strain>
    </source>
</reference>
<keyword evidence="4 6" id="KW-0472">Membrane</keyword>
<feature type="region of interest" description="Disordered" evidence="5">
    <location>
        <begin position="1"/>
        <end position="22"/>
    </location>
</feature>
<feature type="domain" description="SLC26A/SulP transporter" evidence="7">
    <location>
        <begin position="178"/>
        <end position="338"/>
    </location>
</feature>
<feature type="non-terminal residue" evidence="8">
    <location>
        <position position="350"/>
    </location>
</feature>
<name>A0A2J8NZ37_PANTR</name>
<feature type="region of interest" description="Disordered" evidence="5">
    <location>
        <begin position="34"/>
        <end position="56"/>
    </location>
</feature>
<feature type="region of interest" description="Disordered" evidence="5">
    <location>
        <begin position="68"/>
        <end position="88"/>
    </location>
</feature>
<evidence type="ECO:0000256" key="1">
    <source>
        <dbReference type="ARBA" id="ARBA00004141"/>
    </source>
</evidence>
<dbReference type="GO" id="GO:0016020">
    <property type="term" value="C:membrane"/>
    <property type="evidence" value="ECO:0007669"/>
    <property type="project" value="UniProtKB-SubCell"/>
</dbReference>
<evidence type="ECO:0000256" key="3">
    <source>
        <dbReference type="ARBA" id="ARBA00022989"/>
    </source>
</evidence>